<reference evidence="1 2" key="1">
    <citation type="submission" date="2019-01" db="EMBL/GenBank/DDBJ databases">
        <authorList>
            <person name="Sayadi A."/>
        </authorList>
    </citation>
    <scope>NUCLEOTIDE SEQUENCE [LARGE SCALE GENOMIC DNA]</scope>
</reference>
<protein>
    <submittedName>
        <fullName evidence="1">Uncharacterized protein</fullName>
    </submittedName>
</protein>
<keyword evidence="2" id="KW-1185">Reference proteome</keyword>
<dbReference type="EMBL" id="CAACVG010013747">
    <property type="protein sequence ID" value="VEN62324.1"/>
    <property type="molecule type" value="Genomic_DNA"/>
</dbReference>
<accession>A0A653DQ17</accession>
<evidence type="ECO:0000313" key="2">
    <source>
        <dbReference type="Proteomes" id="UP000410492"/>
    </source>
</evidence>
<feature type="non-terminal residue" evidence="1">
    <location>
        <position position="40"/>
    </location>
</feature>
<name>A0A653DQ17_CALMS</name>
<dbReference type="AlphaFoldDB" id="A0A653DQ17"/>
<evidence type="ECO:0000313" key="1">
    <source>
        <dbReference type="EMBL" id="VEN62324.1"/>
    </source>
</evidence>
<sequence>MCLYFYTEMSYYSSCIYWLYDYQLYQDVLPHVSSTGCYGL</sequence>
<proteinExistence type="predicted"/>
<dbReference type="Proteomes" id="UP000410492">
    <property type="component" value="Unassembled WGS sequence"/>
</dbReference>
<organism evidence="1 2">
    <name type="scientific">Callosobruchus maculatus</name>
    <name type="common">Southern cowpea weevil</name>
    <name type="synonym">Pulse bruchid</name>
    <dbReference type="NCBI Taxonomy" id="64391"/>
    <lineage>
        <taxon>Eukaryota</taxon>
        <taxon>Metazoa</taxon>
        <taxon>Ecdysozoa</taxon>
        <taxon>Arthropoda</taxon>
        <taxon>Hexapoda</taxon>
        <taxon>Insecta</taxon>
        <taxon>Pterygota</taxon>
        <taxon>Neoptera</taxon>
        <taxon>Endopterygota</taxon>
        <taxon>Coleoptera</taxon>
        <taxon>Polyphaga</taxon>
        <taxon>Cucujiformia</taxon>
        <taxon>Chrysomeloidea</taxon>
        <taxon>Chrysomelidae</taxon>
        <taxon>Bruchinae</taxon>
        <taxon>Bruchini</taxon>
        <taxon>Callosobruchus</taxon>
    </lineage>
</organism>
<gene>
    <name evidence="1" type="ORF">CALMAC_LOCUS19460</name>
</gene>